<protein>
    <submittedName>
        <fullName evidence="2">Uncharacterized protein</fullName>
    </submittedName>
</protein>
<reference evidence="2" key="1">
    <citation type="submission" date="2021-01" db="EMBL/GenBank/DDBJ databases">
        <title>Whole genome shotgun sequence of Verrucosispora sediminis NBRC 107745.</title>
        <authorList>
            <person name="Komaki H."/>
            <person name="Tamura T."/>
        </authorList>
    </citation>
    <scope>NUCLEOTIDE SEQUENCE</scope>
    <source>
        <strain evidence="2">NBRC 107745</strain>
    </source>
</reference>
<gene>
    <name evidence="2" type="ORF">Vse01_25450</name>
</gene>
<keyword evidence="3" id="KW-1185">Reference proteome</keyword>
<evidence type="ECO:0000313" key="2">
    <source>
        <dbReference type="EMBL" id="GIJ33397.1"/>
    </source>
</evidence>
<sequence length="79" mass="8463">MVAWEVGVRDQWRGHPFKADQRGTGWDRGTDEMSERSSGHTNAGVDGIRGLAGETVGSVTRGRRSAAGGQGFRGTTRMS</sequence>
<organism evidence="2 3">
    <name type="scientific">Micromonospora sediminimaris</name>
    <dbReference type="NCBI Taxonomy" id="547162"/>
    <lineage>
        <taxon>Bacteria</taxon>
        <taxon>Bacillati</taxon>
        <taxon>Actinomycetota</taxon>
        <taxon>Actinomycetes</taxon>
        <taxon>Micromonosporales</taxon>
        <taxon>Micromonosporaceae</taxon>
        <taxon>Micromonospora</taxon>
    </lineage>
</organism>
<accession>A0A9W5UPT2</accession>
<evidence type="ECO:0000313" key="3">
    <source>
        <dbReference type="Proteomes" id="UP000607311"/>
    </source>
</evidence>
<comment type="caution">
    <text evidence="2">The sequence shown here is derived from an EMBL/GenBank/DDBJ whole genome shotgun (WGS) entry which is preliminary data.</text>
</comment>
<proteinExistence type="predicted"/>
<dbReference type="EMBL" id="BOPD01000014">
    <property type="protein sequence ID" value="GIJ33397.1"/>
    <property type="molecule type" value="Genomic_DNA"/>
</dbReference>
<feature type="region of interest" description="Disordered" evidence="1">
    <location>
        <begin position="15"/>
        <end position="79"/>
    </location>
</feature>
<evidence type="ECO:0000256" key="1">
    <source>
        <dbReference type="SAM" id="MobiDB-lite"/>
    </source>
</evidence>
<name>A0A9W5UPT2_9ACTN</name>
<dbReference type="AlphaFoldDB" id="A0A9W5UPT2"/>
<dbReference type="Proteomes" id="UP000607311">
    <property type="component" value="Unassembled WGS sequence"/>
</dbReference>
<feature type="compositionally biased region" description="Basic and acidic residues" evidence="1">
    <location>
        <begin position="28"/>
        <end position="38"/>
    </location>
</feature>